<keyword evidence="2" id="KW-1185">Reference proteome</keyword>
<name>A0ACB8MN16_CITSI</name>
<dbReference type="EMBL" id="CM039172">
    <property type="protein sequence ID" value="KAH9787013.1"/>
    <property type="molecule type" value="Genomic_DNA"/>
</dbReference>
<organism evidence="1 2">
    <name type="scientific">Citrus sinensis</name>
    <name type="common">Sweet orange</name>
    <name type="synonym">Citrus aurantium var. sinensis</name>
    <dbReference type="NCBI Taxonomy" id="2711"/>
    <lineage>
        <taxon>Eukaryota</taxon>
        <taxon>Viridiplantae</taxon>
        <taxon>Streptophyta</taxon>
        <taxon>Embryophyta</taxon>
        <taxon>Tracheophyta</taxon>
        <taxon>Spermatophyta</taxon>
        <taxon>Magnoliopsida</taxon>
        <taxon>eudicotyledons</taxon>
        <taxon>Gunneridae</taxon>
        <taxon>Pentapetalae</taxon>
        <taxon>rosids</taxon>
        <taxon>malvids</taxon>
        <taxon>Sapindales</taxon>
        <taxon>Rutaceae</taxon>
        <taxon>Aurantioideae</taxon>
        <taxon>Citrus</taxon>
    </lineage>
</organism>
<comment type="caution">
    <text evidence="1">The sequence shown here is derived from an EMBL/GenBank/DDBJ whole genome shotgun (WGS) entry which is preliminary data.</text>
</comment>
<evidence type="ECO:0000313" key="1">
    <source>
        <dbReference type="EMBL" id="KAH9787013.1"/>
    </source>
</evidence>
<reference evidence="2" key="1">
    <citation type="journal article" date="2023" name="Hortic. Res.">
        <title>A chromosome-level phased genome enabling allele-level studies in sweet orange: a case study on citrus Huanglongbing tolerance.</title>
        <authorList>
            <person name="Wu B."/>
            <person name="Yu Q."/>
            <person name="Deng Z."/>
            <person name="Duan Y."/>
            <person name="Luo F."/>
            <person name="Gmitter F. Jr."/>
        </authorList>
    </citation>
    <scope>NUCLEOTIDE SEQUENCE [LARGE SCALE GENOMIC DNA]</scope>
    <source>
        <strain evidence="2">cv. Valencia</strain>
    </source>
</reference>
<keyword evidence="1" id="KW-0808">Transferase</keyword>
<gene>
    <name evidence="1" type="ORF">KPL71_010456</name>
</gene>
<sequence>MVRIKEFKQCSNDVVRIRKFYCISSLMALPVIRSNRSLVRPAEHTPTPSGTLDLSSIDQIPVLRCNARTLHVFKRRGPEPEAAAHVIKGALSRALVPYYPLAGRLKESSQGQFQVECSGDGAWFVEASAICTLDSVDYFNDVTSIPYDQLLPDSVPKTDGDVEPLVQMQVTQFACGGFVIGLTFCHSICDGLGAAQFLNAVGELARGLEHPRVAPVWHRDFFPSTPQTRLENATLLHNYLPPPMPSYRLEHANIDIPMDQINQLKRQFYDSTGLKCSAFEIVAASLWRHRTRAISFGPNTQLKLVFFANCRQLLDPPLPKGFYGNCFFPVTITTTSDWLTQATNVDVVKLIQEAKAELPVEFAKYMNGDFTRNGEDPFAPPLAYTTLFISEWGRLGFNQIDYGWGPPVHVVPIQGSSIIPVGIVGSMPLPKVGFRLMTWSVREAHLKTFLDLITNSI</sequence>
<dbReference type="Proteomes" id="UP000829398">
    <property type="component" value="Chromosome 3"/>
</dbReference>
<proteinExistence type="predicted"/>
<protein>
    <submittedName>
        <fullName evidence="1">Acyl transferase 4</fullName>
    </submittedName>
</protein>
<evidence type="ECO:0000313" key="2">
    <source>
        <dbReference type="Proteomes" id="UP000829398"/>
    </source>
</evidence>
<accession>A0ACB8MN16</accession>